<evidence type="ECO:0000256" key="1">
    <source>
        <dbReference type="SAM" id="MobiDB-lite"/>
    </source>
</evidence>
<protein>
    <submittedName>
        <fullName evidence="2">Uncharacterized protein</fullName>
    </submittedName>
</protein>
<accession>A0A834IN16</accession>
<evidence type="ECO:0000313" key="2">
    <source>
        <dbReference type="EMBL" id="KAF7283550.1"/>
    </source>
</evidence>
<dbReference type="Proteomes" id="UP000625711">
    <property type="component" value="Unassembled WGS sequence"/>
</dbReference>
<feature type="region of interest" description="Disordered" evidence="1">
    <location>
        <begin position="305"/>
        <end position="349"/>
    </location>
</feature>
<organism evidence="2 3">
    <name type="scientific">Rhynchophorus ferrugineus</name>
    <name type="common">Red palm weevil</name>
    <name type="synonym">Curculio ferrugineus</name>
    <dbReference type="NCBI Taxonomy" id="354439"/>
    <lineage>
        <taxon>Eukaryota</taxon>
        <taxon>Metazoa</taxon>
        <taxon>Ecdysozoa</taxon>
        <taxon>Arthropoda</taxon>
        <taxon>Hexapoda</taxon>
        <taxon>Insecta</taxon>
        <taxon>Pterygota</taxon>
        <taxon>Neoptera</taxon>
        <taxon>Endopterygota</taxon>
        <taxon>Coleoptera</taxon>
        <taxon>Polyphaga</taxon>
        <taxon>Cucujiformia</taxon>
        <taxon>Curculionidae</taxon>
        <taxon>Dryophthorinae</taxon>
        <taxon>Rhynchophorus</taxon>
    </lineage>
</organism>
<name>A0A834IN16_RHYFE</name>
<dbReference type="AlphaFoldDB" id="A0A834IN16"/>
<reference evidence="2" key="1">
    <citation type="submission" date="2020-08" db="EMBL/GenBank/DDBJ databases">
        <title>Genome sequencing and assembly of the red palm weevil Rhynchophorus ferrugineus.</title>
        <authorList>
            <person name="Dias G.B."/>
            <person name="Bergman C.M."/>
            <person name="Manee M."/>
        </authorList>
    </citation>
    <scope>NUCLEOTIDE SEQUENCE</scope>
    <source>
        <strain evidence="2">AA-2017</strain>
        <tissue evidence="2">Whole larva</tissue>
    </source>
</reference>
<gene>
    <name evidence="2" type="ORF">GWI33_000291</name>
</gene>
<evidence type="ECO:0000313" key="3">
    <source>
        <dbReference type="Proteomes" id="UP000625711"/>
    </source>
</evidence>
<sequence>MLIINIIKNYRKYPIFIDVFVHPESRAAGGYVPSRSLHLVKGFKFGVVVAPSANRIIAVFLLVSPEFFLSRMNMIKFVVLSCCLLVAVNAGKRGSEKISLEDIERDYSTSEKGVGRSLVQDSTSGVQSPTKFGFVPTRTAASYAAETSRPQYYQTNYAVKSSGSKAQYQQPSALLQGEYAQQYSNAYSTPSTSDYAQQYYDTQQYLTQQYALAQGAEKQVEYEQPTQQYEQYSNVQYVADNAVSQPEAQQQYSQSPQYYYVQQTPASSSLGTENSKGTADYANYLSAYSSGSIPSGQKYPTTYTTSYSTQGSSSLGSTKNSGLSSGYYSSKQSSRPKSVQYVQSAPSSGYSGGYNQEVLIRQQPKSLLESYVPSYVQLQYVRNQQVLIFDRVI</sequence>
<comment type="caution">
    <text evidence="2">The sequence shown here is derived from an EMBL/GenBank/DDBJ whole genome shotgun (WGS) entry which is preliminary data.</text>
</comment>
<dbReference type="EMBL" id="JAACXV010000099">
    <property type="protein sequence ID" value="KAF7283550.1"/>
    <property type="molecule type" value="Genomic_DNA"/>
</dbReference>
<feature type="compositionally biased region" description="Low complexity" evidence="1">
    <location>
        <begin position="305"/>
        <end position="333"/>
    </location>
</feature>
<dbReference type="OrthoDB" id="6776808at2759"/>
<feature type="compositionally biased region" description="Polar residues" evidence="1">
    <location>
        <begin position="335"/>
        <end position="349"/>
    </location>
</feature>
<keyword evidence="3" id="KW-1185">Reference proteome</keyword>
<proteinExistence type="predicted"/>